<proteinExistence type="predicted"/>
<evidence type="ECO:0000313" key="1">
    <source>
        <dbReference type="EMBL" id="WXB04937.1"/>
    </source>
</evidence>
<gene>
    <name evidence="1" type="ORF">LVJ94_49605</name>
</gene>
<dbReference type="EMBL" id="CP089983">
    <property type="protein sequence ID" value="WXB04937.1"/>
    <property type="molecule type" value="Genomic_DNA"/>
</dbReference>
<keyword evidence="2" id="KW-1185">Reference proteome</keyword>
<dbReference type="RefSeq" id="WP_394834580.1">
    <property type="nucleotide sequence ID" value="NZ_CP089929.1"/>
</dbReference>
<protein>
    <submittedName>
        <fullName evidence="1">Uncharacterized protein</fullName>
    </submittedName>
</protein>
<reference evidence="1" key="1">
    <citation type="submission" date="2021-12" db="EMBL/GenBank/DDBJ databases">
        <title>Discovery of the Pendulisporaceae a myxobacterial family with distinct sporulation behavior and unique specialized metabolism.</title>
        <authorList>
            <person name="Garcia R."/>
            <person name="Popoff A."/>
            <person name="Bader C.D."/>
            <person name="Loehr J."/>
            <person name="Walesch S."/>
            <person name="Walt C."/>
            <person name="Boldt J."/>
            <person name="Bunk B."/>
            <person name="Haeckl F.J.F.P.J."/>
            <person name="Gunesch A.P."/>
            <person name="Birkelbach J."/>
            <person name="Nuebel U."/>
            <person name="Pietschmann T."/>
            <person name="Bach T."/>
            <person name="Mueller R."/>
        </authorList>
    </citation>
    <scope>NUCLEOTIDE SEQUENCE</scope>
    <source>
        <strain evidence="1">MSr11367</strain>
    </source>
</reference>
<organism evidence="1 2">
    <name type="scientific">Pendulispora rubella</name>
    <dbReference type="NCBI Taxonomy" id="2741070"/>
    <lineage>
        <taxon>Bacteria</taxon>
        <taxon>Pseudomonadati</taxon>
        <taxon>Myxococcota</taxon>
        <taxon>Myxococcia</taxon>
        <taxon>Myxococcales</taxon>
        <taxon>Sorangiineae</taxon>
        <taxon>Pendulisporaceae</taxon>
        <taxon>Pendulispora</taxon>
    </lineage>
</organism>
<name>A0ABZ2L2G3_9BACT</name>
<sequence>MHFDTLTIRRVVGAQSLGDSFVQRVHDMTERAMESRLPLGETVARLGRANRAHYIHRELGGCDDLVGYALNETYVADTLSCGAVKVNYFCSAFLLREIRRRYSLYRMLGPMRLAGDEQILVLRTQSPLPMAAFRRLCHANDFHLYSPLDADVPDIVHDVVVNRFGGPERVHRAVYPTRVSPPNEPHDAQTARLMDLIDPDCGDALVFVGVANELVP</sequence>
<evidence type="ECO:0000313" key="2">
    <source>
        <dbReference type="Proteomes" id="UP001374803"/>
    </source>
</evidence>
<dbReference type="Proteomes" id="UP001374803">
    <property type="component" value="Chromosome"/>
</dbReference>
<accession>A0ABZ2L2G3</accession>